<feature type="compositionally biased region" description="Polar residues" evidence="2">
    <location>
        <begin position="120"/>
        <end position="136"/>
    </location>
</feature>
<feature type="region of interest" description="Disordered" evidence="2">
    <location>
        <begin position="551"/>
        <end position="570"/>
    </location>
</feature>
<dbReference type="Pfam" id="PF15717">
    <property type="entry name" value="PCM1_C"/>
    <property type="match status" value="3"/>
</dbReference>
<proteinExistence type="predicted"/>
<reference evidence="4" key="2">
    <citation type="submission" date="2025-08" db="UniProtKB">
        <authorList>
            <consortium name="Ensembl"/>
        </authorList>
    </citation>
    <scope>IDENTIFICATION</scope>
</reference>
<dbReference type="GO" id="GO:0034451">
    <property type="term" value="C:centriolar satellite"/>
    <property type="evidence" value="ECO:0007669"/>
    <property type="project" value="TreeGrafter"/>
</dbReference>
<feature type="domain" description="Pericentriolar material 1 protein C-terminal" evidence="3">
    <location>
        <begin position="1615"/>
        <end position="1692"/>
    </location>
</feature>
<dbReference type="InterPro" id="IPR024138">
    <property type="entry name" value="Pericentriolar_Pcm1"/>
</dbReference>
<evidence type="ECO:0000313" key="4">
    <source>
        <dbReference type="Ensembl" id="ENSDCDP00010006901.1"/>
    </source>
</evidence>
<dbReference type="GO" id="GO:0071539">
    <property type="term" value="P:protein localization to centrosome"/>
    <property type="evidence" value="ECO:0007669"/>
    <property type="project" value="InterPro"/>
</dbReference>
<feature type="region of interest" description="Disordered" evidence="2">
    <location>
        <begin position="878"/>
        <end position="964"/>
    </location>
</feature>
<feature type="coiled-coil region" evidence="1">
    <location>
        <begin position="737"/>
        <end position="764"/>
    </location>
</feature>
<feature type="region of interest" description="Disordered" evidence="2">
    <location>
        <begin position="1184"/>
        <end position="1266"/>
    </location>
</feature>
<evidence type="ECO:0000256" key="1">
    <source>
        <dbReference type="SAM" id="Coils"/>
    </source>
</evidence>
<feature type="region of interest" description="Disordered" evidence="2">
    <location>
        <begin position="1109"/>
        <end position="1137"/>
    </location>
</feature>
<evidence type="ECO:0000256" key="2">
    <source>
        <dbReference type="SAM" id="MobiDB-lite"/>
    </source>
</evidence>
<accession>A0AAY4AHW1</accession>
<feature type="compositionally biased region" description="Polar residues" evidence="2">
    <location>
        <begin position="618"/>
        <end position="627"/>
    </location>
</feature>
<keyword evidence="5" id="KW-1185">Reference proteome</keyword>
<feature type="compositionally biased region" description="Basic residues" evidence="2">
    <location>
        <begin position="939"/>
        <end position="950"/>
    </location>
</feature>
<dbReference type="GeneTree" id="ENSGT00390000006641"/>
<protein>
    <recommendedName>
        <fullName evidence="3">Pericentriolar material 1 protein C-terminal domain-containing protein</fullName>
    </recommendedName>
</protein>
<feature type="region of interest" description="Disordered" evidence="2">
    <location>
        <begin position="117"/>
        <end position="136"/>
    </location>
</feature>
<evidence type="ECO:0000313" key="5">
    <source>
        <dbReference type="Proteomes" id="UP000694580"/>
    </source>
</evidence>
<feature type="region of interest" description="Disordered" evidence="2">
    <location>
        <begin position="153"/>
        <end position="193"/>
    </location>
</feature>
<reference evidence="4" key="3">
    <citation type="submission" date="2025-09" db="UniProtKB">
        <authorList>
            <consortium name="Ensembl"/>
        </authorList>
    </citation>
    <scope>IDENTIFICATION</scope>
</reference>
<feature type="domain" description="Pericentriolar material 1 protein C-terminal" evidence="3">
    <location>
        <begin position="1269"/>
        <end position="1609"/>
    </location>
</feature>
<feature type="region of interest" description="Disordered" evidence="2">
    <location>
        <begin position="780"/>
        <end position="828"/>
    </location>
</feature>
<feature type="compositionally biased region" description="Acidic residues" evidence="2">
    <location>
        <begin position="631"/>
        <end position="642"/>
    </location>
</feature>
<feature type="compositionally biased region" description="Polar residues" evidence="2">
    <location>
        <begin position="800"/>
        <end position="810"/>
    </location>
</feature>
<sequence length="1839" mass="205256">MATGGASFDEGAAEQELHNWTISNGSLDDRLNNMDWGVQQKKANRSSEKNKKKFSPVSGSRLTNDISPESTPGAGRRRIRTPHSFPHVKYATQMSVPDQTELERLRQRINFTDLDERSIGSDSQGRVTAANNQRQLSENKKPFNVLPLHVNTNKSKDMHISSAASTPAAKDPKKQGPGKDIFAPGILSGKGEGAADRGVVSKLVQIREYIGKASSMRDDLVEKNDIPANVERLSHLIAHLKEQEKSYLRFLQKMLGRSVRGEQKEELENLRKQHDLLRKMLSQQEQLRALQGRQAALLAMQQSAEHAIQVMDETGEDGTELIISFTSAIPSVVTETTGSVSGISITSELNDELNDLIQRFHNQLHDSQTKAVPDNRQQAESLSLSREVCRARVPLHPLTHPPAPHTPSGATSAAGAKLTKLQELQDKKQTMDKILQELHSLRDQTLNNKCNKLLVIQANELLQNVTNNIVPVYNADGHNFFKNSRSLQCLFIDLICKAKLKEVHKRLNELRELVQYYEQTSDMMVDTVNENVKDDEEETEDGSLFEAMFDSEQENREPVTNIRNPNASGNWMDMNSLTNARSSSCINNREGRLNTECEINNRSAANLRSLNIPAIECQYNQDSPYNQTKDDSDEDDEDDALDEGGVHNGGRDSDCSESSHQSSLGHGNADFAQKVHRLQTAKQKLWQLQELVAMVQSDDTDGTTANEDDGLHQQPNNTRTPAPRAQSDLSLSDKAREKLYEEKLKQQHQELKQLHEERQRLMVIQDKIQDLQWACPDLQSSVSSSVSNPVQRKLPAAASNPATGPSTSAKANKAALKPTAEAGTTSVPDDELWNEMRRHQIVREELRQRRKQLESLMAEQQRRTVLSDAPCRKEVLDSHVSHSLSRDERTMATWGGSTPCHLDEDEDEDGYPSEEAAEDDSGEESSSTDELHAYSNRKQCSHNRKTRARLPKQQPQQPGSGRRQENLRWAADLSFSEGNHQWQEQVSQLQNQLDFSTSMCQTLMQDQQTLSYMLQTLLTGPYNVLPSNLGSPQVQLLMHQVNQCYTQLAWQQNNVQRLKQALNELLRQQQSQHQGSVRDSSTCPVSPSVFLPCALPPATALNIPGLTSYSPVAPGSPKQQPQQQQQPDPNASIKTEYMSFPPPLHFVLPFSSLRLTTPANSVPDPQNSSWLSSSHINQSFPVPVDQSASLQQHSPSSSHLPRDPRARSFHKGSQESLSSIPDPSDPTIVTKTYQAGRKASAQASLASRDKTPVSKNRKRKTKAYGKNTGSDFSLFEALRETIYSEVATLISQNESRPHFLIELFHELQLLNTDYLRQRALYSLQDIVTKHLSEKNVVEDQTSSLGPAVWAAGSQSELTPSESLTTSDDTSEKNLGNKQNSQDIRQTEGDSMDNESFMSMSSNLEPFASDDLGNTVIHLDQALARIREYERMKLKSEFKYKSNKSASDAAVASASEASKPEPSATCQSSALVHCPQIDTQQLDRQIKAIMTEVIPFLKERMDEICSHQLLTSVRRMVLTLTHQYDESKEFVRFFHRQLGGILQESLCKFVGQTLQDCGEDLLVEISETLFNELAFFRLMQDLDGSSTTTPKTCGKKSHQSAIVKHKDQLEEGEGDDYDYDEEVEDDRQGVPLSISLSKAETQALTNYGSGEDENELEEMEEFEAGPVEVQTSLQASTDIVNEDKQVLKGTTSVSVEKVDSPDGLCQAGDEKAEVPCATMGSQGSSTGSPDTESPVMVNADEVCSGNISQKSDEEDFVKVEDLPLQLTVMCEEELRKRITEEQKNNNLSAEILNGNTESLTGLVGNAHTLKEPGNHTFIKYFFHYFYNSIVLDSHFSFTIQ</sequence>
<feature type="compositionally biased region" description="Polar residues" evidence="2">
    <location>
        <begin position="1214"/>
        <end position="1233"/>
    </location>
</feature>
<dbReference type="GO" id="GO:0034454">
    <property type="term" value="P:microtubule anchoring at centrosome"/>
    <property type="evidence" value="ECO:0007669"/>
    <property type="project" value="InterPro"/>
</dbReference>
<feature type="compositionally biased region" description="Polar residues" evidence="2">
    <location>
        <begin position="561"/>
        <end position="570"/>
    </location>
</feature>
<feature type="coiled-coil region" evidence="1">
    <location>
        <begin position="836"/>
        <end position="863"/>
    </location>
</feature>
<feature type="compositionally biased region" description="Polar residues" evidence="2">
    <location>
        <begin position="1372"/>
        <end position="1383"/>
    </location>
</feature>
<feature type="compositionally biased region" description="Acidic residues" evidence="2">
    <location>
        <begin position="903"/>
        <end position="927"/>
    </location>
</feature>
<feature type="region of interest" description="Disordered" evidence="2">
    <location>
        <begin position="699"/>
        <end position="730"/>
    </location>
</feature>
<evidence type="ECO:0000259" key="3">
    <source>
        <dbReference type="Pfam" id="PF15717"/>
    </source>
</evidence>
<feature type="compositionally biased region" description="Low complexity" evidence="2">
    <location>
        <begin position="1353"/>
        <end position="1367"/>
    </location>
</feature>
<feature type="region of interest" description="Disordered" evidence="2">
    <location>
        <begin position="618"/>
        <end position="667"/>
    </location>
</feature>
<feature type="compositionally biased region" description="Low complexity" evidence="2">
    <location>
        <begin position="1189"/>
        <end position="1199"/>
    </location>
</feature>
<keyword evidence="1" id="KW-0175">Coiled coil</keyword>
<organism evidence="4 5">
    <name type="scientific">Denticeps clupeoides</name>
    <name type="common">denticle herring</name>
    <dbReference type="NCBI Taxonomy" id="299321"/>
    <lineage>
        <taxon>Eukaryota</taxon>
        <taxon>Metazoa</taxon>
        <taxon>Chordata</taxon>
        <taxon>Craniata</taxon>
        <taxon>Vertebrata</taxon>
        <taxon>Euteleostomi</taxon>
        <taxon>Actinopterygii</taxon>
        <taxon>Neopterygii</taxon>
        <taxon>Teleostei</taxon>
        <taxon>Clupei</taxon>
        <taxon>Clupeiformes</taxon>
        <taxon>Denticipitoidei</taxon>
        <taxon>Denticipitidae</taxon>
        <taxon>Denticeps</taxon>
    </lineage>
</organism>
<feature type="region of interest" description="Disordered" evidence="2">
    <location>
        <begin position="1351"/>
        <end position="1397"/>
    </location>
</feature>
<dbReference type="PANTHER" id="PTHR14164">
    <property type="entry name" value="PERICENTRIOLAR MATERIAL 1-RELATED"/>
    <property type="match status" value="1"/>
</dbReference>
<feature type="compositionally biased region" description="Polar residues" evidence="2">
    <location>
        <begin position="57"/>
        <end position="70"/>
    </location>
</feature>
<gene>
    <name evidence="4" type="primary">PCM1</name>
</gene>
<dbReference type="GO" id="GO:1905515">
    <property type="term" value="P:non-motile cilium assembly"/>
    <property type="evidence" value="ECO:0007669"/>
    <property type="project" value="TreeGrafter"/>
</dbReference>
<dbReference type="Ensembl" id="ENSDCDT00010007135.1">
    <property type="protein sequence ID" value="ENSDCDP00010006901.1"/>
    <property type="gene ID" value="ENSDCDG00010002689.1"/>
</dbReference>
<dbReference type="Proteomes" id="UP000694580">
    <property type="component" value="Chromosome 4"/>
</dbReference>
<reference evidence="4 5" key="1">
    <citation type="submission" date="2020-06" db="EMBL/GenBank/DDBJ databases">
        <authorList>
            <consortium name="Wellcome Sanger Institute Data Sharing"/>
        </authorList>
    </citation>
    <scope>NUCLEOTIDE SEQUENCE [LARGE SCALE GENOMIC DNA]</scope>
</reference>
<dbReference type="InterPro" id="IPR031446">
    <property type="entry name" value="PCM1_C"/>
</dbReference>
<feature type="compositionally biased region" description="Basic and acidic residues" evidence="2">
    <location>
        <begin position="878"/>
        <end position="890"/>
    </location>
</feature>
<feature type="coiled-coil region" evidence="1">
    <location>
        <begin position="260"/>
        <end position="287"/>
    </location>
</feature>
<feature type="domain" description="Pericentriolar material 1 protein C-terminal" evidence="3">
    <location>
        <begin position="1708"/>
        <end position="1790"/>
    </location>
</feature>
<feature type="region of interest" description="Disordered" evidence="2">
    <location>
        <begin position="1585"/>
        <end position="1618"/>
    </location>
</feature>
<dbReference type="GO" id="GO:0036064">
    <property type="term" value="C:ciliary basal body"/>
    <property type="evidence" value="ECO:0007669"/>
    <property type="project" value="TreeGrafter"/>
</dbReference>
<name>A0AAY4AHW1_9TELE</name>
<feature type="region of interest" description="Disordered" evidence="2">
    <location>
        <begin position="17"/>
        <end position="82"/>
    </location>
</feature>
<dbReference type="PANTHER" id="PTHR14164:SF12">
    <property type="entry name" value="PERICENTRIOLAR MATERIAL 1 PROTEIN"/>
    <property type="match status" value="1"/>
</dbReference>
<feature type="compositionally biased region" description="Acidic residues" evidence="2">
    <location>
        <begin position="1609"/>
        <end position="1618"/>
    </location>
</feature>